<reference evidence="2" key="1">
    <citation type="submission" date="2021-06" db="EMBL/GenBank/DDBJ databases">
        <authorList>
            <person name="Kallberg Y."/>
            <person name="Tangrot J."/>
            <person name="Rosling A."/>
        </authorList>
    </citation>
    <scope>NUCLEOTIDE SEQUENCE</scope>
    <source>
        <strain evidence="2">IN212</strain>
    </source>
</reference>
<gene>
    <name evidence="2" type="ORF">RFULGI_LOCUS6449</name>
</gene>
<dbReference type="Proteomes" id="UP000789396">
    <property type="component" value="Unassembled WGS sequence"/>
</dbReference>
<evidence type="ECO:0000313" key="2">
    <source>
        <dbReference type="EMBL" id="CAG8596798.1"/>
    </source>
</evidence>
<dbReference type="EMBL" id="CAJVPZ010008317">
    <property type="protein sequence ID" value="CAG8596798.1"/>
    <property type="molecule type" value="Genomic_DNA"/>
</dbReference>
<name>A0A9N9GEP7_9GLOM</name>
<organism evidence="2 3">
    <name type="scientific">Racocetra fulgida</name>
    <dbReference type="NCBI Taxonomy" id="60492"/>
    <lineage>
        <taxon>Eukaryota</taxon>
        <taxon>Fungi</taxon>
        <taxon>Fungi incertae sedis</taxon>
        <taxon>Mucoromycota</taxon>
        <taxon>Glomeromycotina</taxon>
        <taxon>Glomeromycetes</taxon>
        <taxon>Diversisporales</taxon>
        <taxon>Gigasporaceae</taxon>
        <taxon>Racocetra</taxon>
    </lineage>
</organism>
<evidence type="ECO:0000256" key="1">
    <source>
        <dbReference type="SAM" id="MobiDB-lite"/>
    </source>
</evidence>
<proteinExistence type="predicted"/>
<feature type="region of interest" description="Disordered" evidence="1">
    <location>
        <begin position="109"/>
        <end position="130"/>
    </location>
</feature>
<keyword evidence="3" id="KW-1185">Reference proteome</keyword>
<feature type="region of interest" description="Disordered" evidence="1">
    <location>
        <begin position="21"/>
        <end position="60"/>
    </location>
</feature>
<evidence type="ECO:0000313" key="3">
    <source>
        <dbReference type="Proteomes" id="UP000789396"/>
    </source>
</evidence>
<comment type="caution">
    <text evidence="2">The sequence shown here is derived from an EMBL/GenBank/DDBJ whole genome shotgun (WGS) entry which is preliminary data.</text>
</comment>
<dbReference type="AlphaFoldDB" id="A0A9N9GEP7"/>
<protein>
    <submittedName>
        <fullName evidence="2">2156_t:CDS:1</fullName>
    </submittedName>
</protein>
<accession>A0A9N9GEP7</accession>
<sequence>MTPTRSHEEKAPKKLKALVSIERHYRQKKSTGMDDSNNKILPRKSTQKNNQVTNKKLKKKRTYTSLKYNTIGEKKVPKWTTPMTGPHEEKAFKKLKSLISKKPKLDDTIGEEKVSEWTTPTRWDPTKKST</sequence>